<keyword evidence="2" id="KW-1185">Reference proteome</keyword>
<reference evidence="2" key="1">
    <citation type="submission" date="2014-09" db="EMBL/GenBank/DDBJ databases">
        <authorList>
            <person name="Mudge J."/>
            <person name="Ramaraj T."/>
            <person name="Lindquist I.E."/>
            <person name="Bharti A.K."/>
            <person name="Sundararajan A."/>
            <person name="Cameron C.T."/>
            <person name="Woodward J.E."/>
            <person name="May G.D."/>
            <person name="Brubaker C."/>
            <person name="Broadhvest J."/>
            <person name="Wilkins T.A."/>
        </authorList>
    </citation>
    <scope>NUCLEOTIDE SEQUENCE</scope>
    <source>
        <strain evidence="2">cv. AKA8401</strain>
    </source>
</reference>
<sequence length="27" mass="3232">MDSMFINFIRTCTNSYQSHSNQHLSIR</sequence>
<dbReference type="Proteomes" id="UP000032142">
    <property type="component" value="Unassembled WGS sequence"/>
</dbReference>
<dbReference type="EMBL" id="KN405931">
    <property type="protein sequence ID" value="KHG16334.1"/>
    <property type="molecule type" value="Genomic_DNA"/>
</dbReference>
<dbReference type="AlphaFoldDB" id="A0A0B0NWX0"/>
<proteinExistence type="predicted"/>
<evidence type="ECO:0000313" key="1">
    <source>
        <dbReference type="EMBL" id="KHG16334.1"/>
    </source>
</evidence>
<gene>
    <name evidence="1" type="ORF">F383_21893</name>
</gene>
<evidence type="ECO:0000313" key="2">
    <source>
        <dbReference type="Proteomes" id="UP000032142"/>
    </source>
</evidence>
<accession>A0A0B0NWX0</accession>
<organism evidence="1 2">
    <name type="scientific">Gossypium arboreum</name>
    <name type="common">Tree cotton</name>
    <name type="synonym">Gossypium nanking</name>
    <dbReference type="NCBI Taxonomy" id="29729"/>
    <lineage>
        <taxon>Eukaryota</taxon>
        <taxon>Viridiplantae</taxon>
        <taxon>Streptophyta</taxon>
        <taxon>Embryophyta</taxon>
        <taxon>Tracheophyta</taxon>
        <taxon>Spermatophyta</taxon>
        <taxon>Magnoliopsida</taxon>
        <taxon>eudicotyledons</taxon>
        <taxon>Gunneridae</taxon>
        <taxon>Pentapetalae</taxon>
        <taxon>rosids</taxon>
        <taxon>malvids</taxon>
        <taxon>Malvales</taxon>
        <taxon>Malvaceae</taxon>
        <taxon>Malvoideae</taxon>
        <taxon>Gossypium</taxon>
    </lineage>
</organism>
<name>A0A0B0NWX0_GOSAR</name>
<protein>
    <submittedName>
        <fullName evidence="1">Uncharacterized protein</fullName>
    </submittedName>
</protein>